<evidence type="ECO:0000313" key="2">
    <source>
        <dbReference type="EMBL" id="OCW30453.1"/>
    </source>
</evidence>
<dbReference type="AlphaFoldDB" id="A0A2T4FR10"/>
<accession>A0A2T4FR10</accession>
<dbReference type="Pfam" id="PF03374">
    <property type="entry name" value="ANT"/>
    <property type="match status" value="1"/>
</dbReference>
<evidence type="ECO:0000313" key="5">
    <source>
        <dbReference type="Proteomes" id="UP000240571"/>
    </source>
</evidence>
<keyword evidence="4" id="KW-1185">Reference proteome</keyword>
<dbReference type="InterPro" id="IPR005039">
    <property type="entry name" value="Ant_C"/>
</dbReference>
<comment type="caution">
    <text evidence="3">The sequence shown here is derived from an EMBL/GenBank/DDBJ whole genome shotgun (WGS) entry which is preliminary data.</text>
</comment>
<dbReference type="GO" id="GO:0003677">
    <property type="term" value="F:DNA binding"/>
    <property type="evidence" value="ECO:0007669"/>
    <property type="project" value="UniProtKB-KW"/>
</dbReference>
<reference evidence="2 4" key="1">
    <citation type="submission" date="2016-06" db="EMBL/GenBank/DDBJ databases">
        <title>Draft genome sequence of Pseudomonas sp. S1E40, a novel strain antagonistic activity to fungal plant pathogen.</title>
        <authorList>
            <person name="Tambong J.T."/>
            <person name="Tchagang C."/>
            <person name="Xu R."/>
        </authorList>
    </citation>
    <scope>NUCLEOTIDE SEQUENCE [LARGE SCALE GENOMIC DNA]</scope>
    <source>
        <strain evidence="2 4">S1E40</strain>
    </source>
</reference>
<dbReference type="EMBL" id="MAUE01000001">
    <property type="protein sequence ID" value="OCW30453.1"/>
    <property type="molecule type" value="Genomic_DNA"/>
</dbReference>
<protein>
    <submittedName>
        <fullName evidence="3">DNA-binding protein</fullName>
    </submittedName>
</protein>
<reference evidence="3 5" key="2">
    <citation type="submission" date="2018-03" db="EMBL/GenBank/DDBJ databases">
        <title>Diversity of bacteria associated with corn roots inoculated with woodland soils in Canada, and Description of Pseudomonas aylmerense sp. nov.</title>
        <authorList>
            <person name="Tambong J.T."/>
            <person name="Xu R."/>
            <person name="Tchagang C."/>
        </authorList>
    </citation>
    <scope>NUCLEOTIDE SEQUENCE [LARGE SCALE GENOMIC DNA]</scope>
    <source>
        <strain evidence="3 5">S1E44</strain>
    </source>
</reference>
<dbReference type="EMBL" id="PYWW01000049">
    <property type="protein sequence ID" value="PTC25872.1"/>
    <property type="molecule type" value="Genomic_DNA"/>
</dbReference>
<evidence type="ECO:0000259" key="1">
    <source>
        <dbReference type="Pfam" id="PF03374"/>
    </source>
</evidence>
<name>A0A2T4FR10_9PSED</name>
<gene>
    <name evidence="2" type="ORF">BBG20_00320</name>
    <name evidence="3" type="ORF">C9382_23250</name>
</gene>
<dbReference type="OrthoDB" id="6960690at2"/>
<feature type="domain" description="Antirepressor protein C-terminal" evidence="1">
    <location>
        <begin position="5"/>
        <end position="78"/>
    </location>
</feature>
<sequence length="93" mass="10552">MERTLAQTAAHLGLTRPKLIARMREKGLLKGNLPADLNRDDDYLRIKSSPWYDEKYGMQYSQSTRVKQAGIRWLADQLGIDLPAIPAGRRDVA</sequence>
<dbReference type="RefSeq" id="WP_027614473.1">
    <property type="nucleotide sequence ID" value="NZ_MAUE01000001.1"/>
</dbReference>
<proteinExistence type="predicted"/>
<dbReference type="Proteomes" id="UP000240571">
    <property type="component" value="Unassembled WGS sequence"/>
</dbReference>
<dbReference type="Proteomes" id="UP000095081">
    <property type="component" value="Unassembled WGS sequence"/>
</dbReference>
<evidence type="ECO:0000313" key="4">
    <source>
        <dbReference type="Proteomes" id="UP000095081"/>
    </source>
</evidence>
<organism evidence="3 5">
    <name type="scientific">Pseudomonas aylmerensis</name>
    <dbReference type="NCBI Taxonomy" id="1869229"/>
    <lineage>
        <taxon>Bacteria</taxon>
        <taxon>Pseudomonadati</taxon>
        <taxon>Pseudomonadota</taxon>
        <taxon>Gammaproteobacteria</taxon>
        <taxon>Pseudomonadales</taxon>
        <taxon>Pseudomonadaceae</taxon>
        <taxon>Pseudomonas</taxon>
    </lineage>
</organism>
<evidence type="ECO:0000313" key="3">
    <source>
        <dbReference type="EMBL" id="PTC25872.1"/>
    </source>
</evidence>
<keyword evidence="3" id="KW-0238">DNA-binding</keyword>